<accession>A0A0K6IRM7</accession>
<dbReference type="AlphaFoldDB" id="A0A0K6IRM7"/>
<keyword evidence="1" id="KW-0472">Membrane</keyword>
<evidence type="ECO:0000256" key="1">
    <source>
        <dbReference type="SAM" id="Phobius"/>
    </source>
</evidence>
<feature type="transmembrane region" description="Helical" evidence="1">
    <location>
        <begin position="46"/>
        <end position="63"/>
    </location>
</feature>
<keyword evidence="1" id="KW-1133">Transmembrane helix</keyword>
<keyword evidence="1" id="KW-0812">Transmembrane</keyword>
<feature type="transmembrane region" description="Helical" evidence="1">
    <location>
        <begin position="167"/>
        <end position="184"/>
    </location>
</feature>
<sequence>MLLPIYLFLASLCAALVNKRLRIDPLIVILPCALLVIDDLTLLRDLFASLLPVMLLFALMQVLRHRAHLQVESITRLGAGLSLGGFIGVQLLFLLPMSFTVLVALLIIVSVTQVLLLQRGGWSLDKIPNSLKVLTGMIMGAAQFVSLSSGLAWLQDRQSNNLLGNRSALWAFSLVGALIGLLALPSDFAWQALSFPHMLAALLGGNTGLLLQQRLTSSAFESKVLDWIVLAMCLSVWGHLLFKHVIF</sequence>
<protein>
    <submittedName>
        <fullName evidence="2">Uncharacterized protein</fullName>
    </submittedName>
</protein>
<feature type="transmembrane region" description="Helical" evidence="1">
    <location>
        <begin position="136"/>
        <end position="155"/>
    </location>
</feature>
<feature type="transmembrane region" description="Helical" evidence="1">
    <location>
        <begin position="83"/>
        <end position="116"/>
    </location>
</feature>
<organism evidence="2 3">
    <name type="scientific">Marinomonas fungiae</name>
    <dbReference type="NCBI Taxonomy" id="1137284"/>
    <lineage>
        <taxon>Bacteria</taxon>
        <taxon>Pseudomonadati</taxon>
        <taxon>Pseudomonadota</taxon>
        <taxon>Gammaproteobacteria</taxon>
        <taxon>Oceanospirillales</taxon>
        <taxon>Oceanospirillaceae</taxon>
        <taxon>Marinomonas</taxon>
    </lineage>
</organism>
<reference evidence="3" key="1">
    <citation type="submission" date="2015-08" db="EMBL/GenBank/DDBJ databases">
        <authorList>
            <person name="Varghese N."/>
        </authorList>
    </citation>
    <scope>NUCLEOTIDE SEQUENCE [LARGE SCALE GENOMIC DNA]</scope>
    <source>
        <strain evidence="3">JCM 18476</strain>
    </source>
</reference>
<dbReference type="OrthoDB" id="6107632at2"/>
<keyword evidence="3" id="KW-1185">Reference proteome</keyword>
<evidence type="ECO:0000313" key="2">
    <source>
        <dbReference type="EMBL" id="CUB05982.1"/>
    </source>
</evidence>
<dbReference type="EMBL" id="CYHG01000014">
    <property type="protein sequence ID" value="CUB05982.1"/>
    <property type="molecule type" value="Genomic_DNA"/>
</dbReference>
<evidence type="ECO:0000313" key="3">
    <source>
        <dbReference type="Proteomes" id="UP000182769"/>
    </source>
</evidence>
<proteinExistence type="predicted"/>
<dbReference type="STRING" id="1137284.GCA_001418205_03302"/>
<dbReference type="Proteomes" id="UP000182769">
    <property type="component" value="Unassembled WGS sequence"/>
</dbReference>
<feature type="transmembrane region" description="Helical" evidence="1">
    <location>
        <begin position="190"/>
        <end position="212"/>
    </location>
</feature>
<dbReference type="RefSeq" id="WP_055464325.1">
    <property type="nucleotide sequence ID" value="NZ_CYHG01000014.1"/>
</dbReference>
<gene>
    <name evidence="2" type="ORF">Ga0061065_11431</name>
</gene>
<feature type="transmembrane region" description="Helical" evidence="1">
    <location>
        <begin position="224"/>
        <end position="242"/>
    </location>
</feature>
<name>A0A0K6IRM7_9GAMM</name>